<dbReference type="RefSeq" id="WP_245739760.1">
    <property type="nucleotide sequence ID" value="NZ_FORR01000004.1"/>
</dbReference>
<dbReference type="SUPFAM" id="SSF47203">
    <property type="entry name" value="Acyl-CoA dehydrogenase C-terminal domain-like"/>
    <property type="match status" value="1"/>
</dbReference>
<keyword evidence="8" id="KW-1185">Reference proteome</keyword>
<evidence type="ECO:0000259" key="6">
    <source>
        <dbReference type="Pfam" id="PF08028"/>
    </source>
</evidence>
<evidence type="ECO:0000256" key="3">
    <source>
        <dbReference type="SAM" id="MobiDB-lite"/>
    </source>
</evidence>
<dbReference type="InterPro" id="IPR013107">
    <property type="entry name" value="Acyl-CoA_DH_C"/>
</dbReference>
<dbReference type="AlphaFoldDB" id="A0A1I3NP17"/>
<dbReference type="STRING" id="46223.SAMN05421852_104216"/>
<dbReference type="Gene3D" id="1.10.540.10">
    <property type="entry name" value="Acyl-CoA dehydrogenase/oxidase, N-terminal domain"/>
    <property type="match status" value="1"/>
</dbReference>
<evidence type="ECO:0000259" key="4">
    <source>
        <dbReference type="Pfam" id="PF02770"/>
    </source>
</evidence>
<dbReference type="InterPro" id="IPR037069">
    <property type="entry name" value="AcylCoA_DH/ox_N_sf"/>
</dbReference>
<dbReference type="PIRSF" id="PIRSF016578">
    <property type="entry name" value="HsaA"/>
    <property type="match status" value="1"/>
</dbReference>
<dbReference type="InterPro" id="IPR046373">
    <property type="entry name" value="Acyl-CoA_Oxase/DH_mid-dom_sf"/>
</dbReference>
<dbReference type="InterPro" id="IPR036250">
    <property type="entry name" value="AcylCo_DH-like_C"/>
</dbReference>
<evidence type="ECO:0000256" key="2">
    <source>
        <dbReference type="ARBA" id="ARBA00023002"/>
    </source>
</evidence>
<feature type="domain" description="Acyl-CoA oxidase/dehydrogenase middle" evidence="4">
    <location>
        <begin position="119"/>
        <end position="210"/>
    </location>
</feature>
<evidence type="ECO:0000313" key="7">
    <source>
        <dbReference type="EMBL" id="SFJ10897.1"/>
    </source>
</evidence>
<sequence>MCAEDLLCMAKELSKRFALRAAEVDRKGIFPEENFAELKEAGFLALTVPEEYGGQAISLYTLVRLLECLGEGDASTALSLGWHLGILMELATQRLWPEEKFASVCQEIVESKKLINRIATEPETGSPSRGGKPQTTAHKVKGGWKITGRKTFASMSYALDFLLVTATIKETEEVGEFLLCQDMPGIRFDETWDTLGMRGTVSHDVIFDDVFVPEDALLQIMDSSRNAKMGKGWLLHIPACYLGIAKAAKNEALRFAEKYAPNSIKGSIKGLPHVERMVGEMELAYFTAQTLLHSIAKRWDENVEDRKEMEPDLAAVKYVVTNTACQIVDMAMRIVGGHSLYRSLPLERYYRDVRGGLHNPPMDDSTIRMLAQKAWKEREE</sequence>
<keyword evidence="1" id="KW-0285">Flavoprotein</keyword>
<dbReference type="InterPro" id="IPR013786">
    <property type="entry name" value="AcylCoA_DH/ox_N"/>
</dbReference>
<dbReference type="GO" id="GO:0050660">
    <property type="term" value="F:flavin adenine dinucleotide binding"/>
    <property type="evidence" value="ECO:0007669"/>
    <property type="project" value="InterPro"/>
</dbReference>
<proteinExistence type="predicted"/>
<dbReference type="Gene3D" id="2.40.110.10">
    <property type="entry name" value="Butyryl-CoA Dehydrogenase, subunit A, domain 2"/>
    <property type="match status" value="1"/>
</dbReference>
<organism evidence="7 8">
    <name type="scientific">Thermoflavimicrobium dichotomicum</name>
    <dbReference type="NCBI Taxonomy" id="46223"/>
    <lineage>
        <taxon>Bacteria</taxon>
        <taxon>Bacillati</taxon>
        <taxon>Bacillota</taxon>
        <taxon>Bacilli</taxon>
        <taxon>Bacillales</taxon>
        <taxon>Thermoactinomycetaceae</taxon>
        <taxon>Thermoflavimicrobium</taxon>
    </lineage>
</organism>
<gene>
    <name evidence="7" type="ORF">SAMN05421852_104216</name>
</gene>
<dbReference type="PANTHER" id="PTHR43884:SF25">
    <property type="entry name" value="ACYL-COA DEHYDROGENASE YDBM-RELATED"/>
    <property type="match status" value="1"/>
</dbReference>
<dbReference type="PANTHER" id="PTHR43884">
    <property type="entry name" value="ACYL-COA DEHYDROGENASE"/>
    <property type="match status" value="1"/>
</dbReference>
<dbReference type="Pfam" id="PF02771">
    <property type="entry name" value="Acyl-CoA_dh_N"/>
    <property type="match status" value="1"/>
</dbReference>
<dbReference type="Pfam" id="PF08028">
    <property type="entry name" value="Acyl-CoA_dh_2"/>
    <property type="match status" value="1"/>
</dbReference>
<dbReference type="Pfam" id="PF02770">
    <property type="entry name" value="Acyl-CoA_dh_M"/>
    <property type="match status" value="1"/>
</dbReference>
<evidence type="ECO:0000259" key="5">
    <source>
        <dbReference type="Pfam" id="PF02771"/>
    </source>
</evidence>
<dbReference type="EMBL" id="FORR01000004">
    <property type="protein sequence ID" value="SFJ10897.1"/>
    <property type="molecule type" value="Genomic_DNA"/>
</dbReference>
<name>A0A1I3NP17_9BACL</name>
<evidence type="ECO:0000256" key="1">
    <source>
        <dbReference type="ARBA" id="ARBA00022630"/>
    </source>
</evidence>
<accession>A0A1I3NP17</accession>
<protein>
    <submittedName>
        <fullName evidence="7">Acyl-CoA dehydrogenase</fullName>
    </submittedName>
</protein>
<evidence type="ECO:0000313" key="8">
    <source>
        <dbReference type="Proteomes" id="UP000199545"/>
    </source>
</evidence>
<dbReference type="InterPro" id="IPR009100">
    <property type="entry name" value="AcylCoA_DH/oxidase_NM_dom_sf"/>
</dbReference>
<feature type="domain" description="Acyl-CoA dehydrogenase C-terminal" evidence="6">
    <location>
        <begin position="238"/>
        <end position="354"/>
    </location>
</feature>
<reference evidence="7 8" key="1">
    <citation type="submission" date="2016-10" db="EMBL/GenBank/DDBJ databases">
        <authorList>
            <person name="de Groot N.N."/>
        </authorList>
    </citation>
    <scope>NUCLEOTIDE SEQUENCE [LARGE SCALE GENOMIC DNA]</scope>
    <source>
        <strain evidence="7 8">DSM 44778</strain>
    </source>
</reference>
<dbReference type="InterPro" id="IPR006091">
    <property type="entry name" value="Acyl-CoA_Oxase/DH_mid-dom"/>
</dbReference>
<dbReference type="GO" id="GO:0003995">
    <property type="term" value="F:acyl-CoA dehydrogenase activity"/>
    <property type="evidence" value="ECO:0007669"/>
    <property type="project" value="TreeGrafter"/>
</dbReference>
<dbReference type="Proteomes" id="UP000199545">
    <property type="component" value="Unassembled WGS sequence"/>
</dbReference>
<feature type="domain" description="Acyl-CoA dehydrogenase/oxidase N-terminal" evidence="5">
    <location>
        <begin position="14"/>
        <end position="89"/>
    </location>
</feature>
<keyword evidence="2" id="KW-0560">Oxidoreductase</keyword>
<feature type="region of interest" description="Disordered" evidence="3">
    <location>
        <begin position="120"/>
        <end position="140"/>
    </location>
</feature>
<dbReference type="SUPFAM" id="SSF56645">
    <property type="entry name" value="Acyl-CoA dehydrogenase NM domain-like"/>
    <property type="match status" value="1"/>
</dbReference>
<feature type="compositionally biased region" description="Polar residues" evidence="3">
    <location>
        <begin position="123"/>
        <end position="137"/>
    </location>
</feature>
<dbReference type="Gene3D" id="1.20.140.10">
    <property type="entry name" value="Butyryl-CoA Dehydrogenase, subunit A, domain 3"/>
    <property type="match status" value="1"/>
</dbReference>